<dbReference type="InterPro" id="IPR038538">
    <property type="entry name" value="MTERF_sf"/>
</dbReference>
<organism evidence="4 5">
    <name type="scientific">Chenopodium quinoa</name>
    <name type="common">Quinoa</name>
    <dbReference type="NCBI Taxonomy" id="63459"/>
    <lineage>
        <taxon>Eukaryota</taxon>
        <taxon>Viridiplantae</taxon>
        <taxon>Streptophyta</taxon>
        <taxon>Embryophyta</taxon>
        <taxon>Tracheophyta</taxon>
        <taxon>Spermatophyta</taxon>
        <taxon>Magnoliopsida</taxon>
        <taxon>eudicotyledons</taxon>
        <taxon>Gunneridae</taxon>
        <taxon>Pentapetalae</taxon>
        <taxon>Caryophyllales</taxon>
        <taxon>Chenopodiaceae</taxon>
        <taxon>Chenopodioideae</taxon>
        <taxon>Atripliceae</taxon>
        <taxon>Chenopodium</taxon>
    </lineage>
</organism>
<evidence type="ECO:0000256" key="2">
    <source>
        <dbReference type="ARBA" id="ARBA00022472"/>
    </source>
</evidence>
<sequence length="617" mass="71024">MRLFFPFTPFSNPLFQAFLRHFSSNTNLPTLGKIPTKYRPQAIKEAQEVVTDYLHTTSALPFSYAEFISKNSVHSLAELMSKVDFSSIYFRKNFERFLRYNPLHEFGFFYESIGIHYCNINDFLKPNVHFFSDDSTVLNVACTLAGFGFPWNKLGRLYVEEISIFEKNPKFLGSKFNGLLAMGFSTEQAVGICLGFPFLLKGEEVGLKGEFDELLDELKRVLIDYDLGDGLVGNVDLWYEVCRKLRLFYDLGVPKRAVGESISKSSVVFTDYSEKVLAEKVEFFCKLSVVKADVGLLLLSHPEILSIDIENRVVSVSGFLNHFGLSKNELKLLMEKYSYVFGRNKMSNLPHILRAMDLHEWFFHNMKLGKYPLFGDYDLSSPDEGEDANYVQEMENVKCLRHYSYLLCKLKFFHGIGFGEHGFTMKLLKDVHGSGSDLHERFDLLLNEGIEFSKLCKMISYTPKILNQETDSLKRKIDFLRQEVGLSLEFLETFPAYLIYNLEKRIKPRYRFHVWLAKQGWVKKKYTLSGIIAISKKGFLEQLSCIHPTAPQLWLEQCEQTKTSESKKMELHVSQMIIAQEMAVNIFQSVQRFPFTIAASSPIPSHHNMSVRKPGCA</sequence>
<dbReference type="SMART" id="SM00733">
    <property type="entry name" value="Mterf"/>
    <property type="match status" value="5"/>
</dbReference>
<dbReference type="OMA" id="IAKEYPY"/>
<dbReference type="PANTHER" id="PTHR13068:SF113">
    <property type="entry name" value="TRANSCRIPTION TERMINATION FACTOR MTEF18, MITOCHONDRIAL"/>
    <property type="match status" value="1"/>
</dbReference>
<evidence type="ECO:0000256" key="1">
    <source>
        <dbReference type="ARBA" id="ARBA00007692"/>
    </source>
</evidence>
<dbReference type="GO" id="GO:0003676">
    <property type="term" value="F:nucleic acid binding"/>
    <property type="evidence" value="ECO:0007669"/>
    <property type="project" value="InterPro"/>
</dbReference>
<dbReference type="Proteomes" id="UP000596660">
    <property type="component" value="Unplaced"/>
</dbReference>
<comment type="similarity">
    <text evidence="1">Belongs to the mTERF family.</text>
</comment>
<evidence type="ECO:0000256" key="3">
    <source>
        <dbReference type="ARBA" id="ARBA00022946"/>
    </source>
</evidence>
<keyword evidence="2" id="KW-0804">Transcription</keyword>
<reference evidence="4" key="1">
    <citation type="journal article" date="2017" name="Nature">
        <title>The genome of Chenopodium quinoa.</title>
        <authorList>
            <person name="Jarvis D.E."/>
            <person name="Ho Y.S."/>
            <person name="Lightfoot D.J."/>
            <person name="Schmoeckel S.M."/>
            <person name="Li B."/>
            <person name="Borm T.J.A."/>
            <person name="Ohyanagi H."/>
            <person name="Mineta K."/>
            <person name="Michell C.T."/>
            <person name="Saber N."/>
            <person name="Kharbatia N.M."/>
            <person name="Rupper R.R."/>
            <person name="Sharp A.R."/>
            <person name="Dally N."/>
            <person name="Boughton B.A."/>
            <person name="Woo Y.H."/>
            <person name="Gao G."/>
            <person name="Schijlen E.G.W.M."/>
            <person name="Guo X."/>
            <person name="Momin A.A."/>
            <person name="Negrao S."/>
            <person name="Al-Babili S."/>
            <person name="Gehring C."/>
            <person name="Roessner U."/>
            <person name="Jung C."/>
            <person name="Murphy K."/>
            <person name="Arold S.T."/>
            <person name="Gojobori T."/>
            <person name="van der Linden C.G."/>
            <person name="van Loo E.N."/>
            <person name="Jellen E.N."/>
            <person name="Maughan P.J."/>
            <person name="Tester M."/>
        </authorList>
    </citation>
    <scope>NUCLEOTIDE SEQUENCE [LARGE SCALE GENOMIC DNA]</scope>
    <source>
        <strain evidence="4">cv. PI 614886</strain>
    </source>
</reference>
<dbReference type="Gramene" id="AUR62023431-RA">
    <property type="protein sequence ID" value="AUR62023431-RA:cds"/>
    <property type="gene ID" value="AUR62023431"/>
</dbReference>
<protein>
    <submittedName>
        <fullName evidence="4">Uncharacterized protein</fullName>
    </submittedName>
</protein>
<keyword evidence="2" id="KW-0806">Transcription termination</keyword>
<dbReference type="PANTHER" id="PTHR13068">
    <property type="entry name" value="CGI-12 PROTEIN-RELATED"/>
    <property type="match status" value="1"/>
</dbReference>
<keyword evidence="3" id="KW-0809">Transit peptide</keyword>
<dbReference type="GO" id="GO:0006353">
    <property type="term" value="P:DNA-templated transcription termination"/>
    <property type="evidence" value="ECO:0007669"/>
    <property type="project" value="UniProtKB-KW"/>
</dbReference>
<proteinExistence type="inferred from homology"/>
<dbReference type="Pfam" id="PF02536">
    <property type="entry name" value="mTERF"/>
    <property type="match status" value="2"/>
</dbReference>
<dbReference type="InterPro" id="IPR003690">
    <property type="entry name" value="MTERF"/>
</dbReference>
<dbReference type="Gene3D" id="1.25.70.10">
    <property type="entry name" value="Transcription termination factor 3, mitochondrial"/>
    <property type="match status" value="2"/>
</dbReference>
<evidence type="ECO:0000313" key="5">
    <source>
        <dbReference type="Proteomes" id="UP000596660"/>
    </source>
</evidence>
<keyword evidence="2" id="KW-0805">Transcription regulation</keyword>
<accession>A0A803M4Q8</accession>
<evidence type="ECO:0000313" key="4">
    <source>
        <dbReference type="EnsemblPlants" id="AUR62023431-RA:cds"/>
    </source>
</evidence>
<dbReference type="EnsemblPlants" id="AUR62023431-RA">
    <property type="protein sequence ID" value="AUR62023431-RA:cds"/>
    <property type="gene ID" value="AUR62023431"/>
</dbReference>
<reference evidence="4" key="2">
    <citation type="submission" date="2021-03" db="UniProtKB">
        <authorList>
            <consortium name="EnsemblPlants"/>
        </authorList>
    </citation>
    <scope>IDENTIFICATION</scope>
</reference>
<keyword evidence="5" id="KW-1185">Reference proteome</keyword>
<name>A0A803M4Q8_CHEQI</name>
<dbReference type="AlphaFoldDB" id="A0A803M4Q8"/>